<evidence type="ECO:0000256" key="6">
    <source>
        <dbReference type="ARBA" id="ARBA00023444"/>
    </source>
</evidence>
<dbReference type="GO" id="GO:0006783">
    <property type="term" value="P:heme biosynthetic process"/>
    <property type="evidence" value="ECO:0007669"/>
    <property type="project" value="UniProtKB-KW"/>
</dbReference>
<name>A0A3B0RWD5_9ZZZZ</name>
<evidence type="ECO:0000256" key="2">
    <source>
        <dbReference type="ARBA" id="ARBA00022630"/>
    </source>
</evidence>
<dbReference type="PANTHER" id="PTHR42923">
    <property type="entry name" value="PROTOPORPHYRINOGEN OXIDASE"/>
    <property type="match status" value="1"/>
</dbReference>
<comment type="cofactor">
    <cofactor evidence="1">
        <name>FAD</name>
        <dbReference type="ChEBI" id="CHEBI:57692"/>
    </cofactor>
</comment>
<evidence type="ECO:0000256" key="4">
    <source>
        <dbReference type="ARBA" id="ARBA00023002"/>
    </source>
</evidence>
<comment type="pathway">
    <text evidence="6">Porphyrin-containing compound metabolism.</text>
</comment>
<keyword evidence="2" id="KW-0285">Flavoprotein</keyword>
<evidence type="ECO:0000256" key="1">
    <source>
        <dbReference type="ARBA" id="ARBA00001974"/>
    </source>
</evidence>
<sequence>MTYDVAIIGGGISGLATAYSLQLQGYSVVVLERQQQVGGNAISQNINGFLMEHGPSTLNAMVPQARQLATELGLADQQIELGQGVTKRYLRNGDKLHGISTSRVGFLLSPYLSVGGRLSLLTEIFRSRKIGTEDETVHAFVSRRFGREFADKVMAPLTAGMFGGDAKNMSVAAVFPTLLEMEQRHGSITRGIIRAKRNSEPAKRLFSFKKGVASLPLALASALGTSIQTGVAVKSLNQRGNGYEIQTHREGNLLARSVVLAVQPHVVAQLMEKLDEPCATITAQIDAPPMSVVFLGYHRSQIAHPLDSLGYMSLQNTGGLITGAQFSSTMFADRAPEGFVSIAAYVGGVSNRAAAGLPAKELTEIVQNELQALLQIKGQPVLSRCRQWARSLPQYELGHLKKVAVLNSLAERHHGLYLTGNYLAGVSMASCIGQARTTAGRVGRFLQGVAERPSEKINAG</sequence>
<dbReference type="AlphaFoldDB" id="A0A3B0RWD5"/>
<accession>A0A3B0RWD5</accession>
<dbReference type="InterPro" id="IPR036188">
    <property type="entry name" value="FAD/NAD-bd_sf"/>
</dbReference>
<reference evidence="8" key="1">
    <citation type="submission" date="2018-06" db="EMBL/GenBank/DDBJ databases">
        <authorList>
            <person name="Zhirakovskaya E."/>
        </authorList>
    </citation>
    <scope>NUCLEOTIDE SEQUENCE</scope>
</reference>
<organism evidence="8">
    <name type="scientific">hydrothermal vent metagenome</name>
    <dbReference type="NCBI Taxonomy" id="652676"/>
    <lineage>
        <taxon>unclassified sequences</taxon>
        <taxon>metagenomes</taxon>
        <taxon>ecological metagenomes</taxon>
    </lineage>
</organism>
<dbReference type="Gene3D" id="3.50.50.60">
    <property type="entry name" value="FAD/NAD(P)-binding domain"/>
    <property type="match status" value="1"/>
</dbReference>
<evidence type="ECO:0000313" key="8">
    <source>
        <dbReference type="EMBL" id="VAV92698.1"/>
    </source>
</evidence>
<keyword evidence="5" id="KW-0350">Heme biosynthesis</keyword>
<dbReference type="Pfam" id="PF01593">
    <property type="entry name" value="Amino_oxidase"/>
    <property type="match status" value="1"/>
</dbReference>
<dbReference type="EC" id="1.3.3.4" evidence="8"/>
<evidence type="ECO:0000256" key="3">
    <source>
        <dbReference type="ARBA" id="ARBA00022827"/>
    </source>
</evidence>
<protein>
    <submittedName>
        <fullName evidence="8">Protoporphyrinogen IX oxidase, aerobic, HemY</fullName>
        <ecNumber evidence="8">1.3.3.4</ecNumber>
    </submittedName>
</protein>
<dbReference type="GO" id="GO:0004729">
    <property type="term" value="F:oxygen-dependent protoporphyrinogen oxidase activity"/>
    <property type="evidence" value="ECO:0007669"/>
    <property type="project" value="UniProtKB-EC"/>
</dbReference>
<keyword evidence="4 8" id="KW-0560">Oxidoreductase</keyword>
<dbReference type="EMBL" id="UOEC01000103">
    <property type="protein sequence ID" value="VAV92698.1"/>
    <property type="molecule type" value="Genomic_DNA"/>
</dbReference>
<dbReference type="Gene3D" id="3.90.660.20">
    <property type="entry name" value="Protoporphyrinogen oxidase, mitochondrial, domain 2"/>
    <property type="match status" value="1"/>
</dbReference>
<gene>
    <name evidence="8" type="ORF">MNBD_ALPHA08-2224</name>
</gene>
<dbReference type="NCBIfam" id="TIGR00562">
    <property type="entry name" value="proto_IX_ox"/>
    <property type="match status" value="1"/>
</dbReference>
<evidence type="ECO:0000256" key="5">
    <source>
        <dbReference type="ARBA" id="ARBA00023133"/>
    </source>
</evidence>
<dbReference type="SUPFAM" id="SSF51905">
    <property type="entry name" value="FAD/NAD(P)-binding domain"/>
    <property type="match status" value="1"/>
</dbReference>
<dbReference type="InterPro" id="IPR004572">
    <property type="entry name" value="Protoporphyrinogen_oxidase"/>
</dbReference>
<dbReference type="SUPFAM" id="SSF54373">
    <property type="entry name" value="FAD-linked reductases, C-terminal domain"/>
    <property type="match status" value="1"/>
</dbReference>
<proteinExistence type="predicted"/>
<dbReference type="Gene3D" id="1.10.3110.10">
    <property type="entry name" value="protoporphyrinogen ix oxidase, domain 3"/>
    <property type="match status" value="1"/>
</dbReference>
<keyword evidence="3" id="KW-0274">FAD</keyword>
<feature type="domain" description="Amine oxidase" evidence="7">
    <location>
        <begin position="12"/>
        <end position="442"/>
    </location>
</feature>
<dbReference type="InterPro" id="IPR002937">
    <property type="entry name" value="Amino_oxidase"/>
</dbReference>
<evidence type="ECO:0000259" key="7">
    <source>
        <dbReference type="Pfam" id="PF01593"/>
    </source>
</evidence>
<dbReference type="InterPro" id="IPR050464">
    <property type="entry name" value="Zeta_carotene_desat/Oxidored"/>
</dbReference>
<dbReference type="PANTHER" id="PTHR42923:SF3">
    <property type="entry name" value="PROTOPORPHYRINOGEN OXIDASE"/>
    <property type="match status" value="1"/>
</dbReference>